<dbReference type="Proteomes" id="UP001221519">
    <property type="component" value="Chromosome"/>
</dbReference>
<keyword evidence="1" id="KW-1133">Transmembrane helix</keyword>
<dbReference type="RefSeq" id="WP_274338231.1">
    <property type="nucleotide sequence ID" value="NZ_CP118101.1"/>
</dbReference>
<feature type="transmembrane region" description="Helical" evidence="1">
    <location>
        <begin position="12"/>
        <end position="35"/>
    </location>
</feature>
<keyword evidence="1" id="KW-0812">Transmembrane</keyword>
<evidence type="ECO:0000313" key="2">
    <source>
        <dbReference type="EMBL" id="WDH83797.1"/>
    </source>
</evidence>
<evidence type="ECO:0000313" key="5">
    <source>
        <dbReference type="Proteomes" id="UP001221519"/>
    </source>
</evidence>
<evidence type="ECO:0000313" key="3">
    <source>
        <dbReference type="EMBL" id="WDI03452.1"/>
    </source>
</evidence>
<accession>A0AAX3N573</accession>
<name>A0AAX3N573_9BACL</name>
<keyword evidence="5" id="KW-1185">Reference proteome</keyword>
<dbReference type="AlphaFoldDB" id="A0AAX3N573"/>
<sequence length="41" mass="4627">MKRTIRKLRRSASRTISVVPVAVIAGAPVLTYFIVRMVLQK</sequence>
<protein>
    <submittedName>
        <fullName evidence="2">Uncharacterized protein</fullName>
    </submittedName>
</protein>
<evidence type="ECO:0000313" key="4">
    <source>
        <dbReference type="Proteomes" id="UP001220962"/>
    </source>
</evidence>
<dbReference type="EMBL" id="CP118101">
    <property type="protein sequence ID" value="WDH83797.1"/>
    <property type="molecule type" value="Genomic_DNA"/>
</dbReference>
<evidence type="ECO:0000256" key="1">
    <source>
        <dbReference type="SAM" id="Phobius"/>
    </source>
</evidence>
<keyword evidence="1" id="KW-0472">Membrane</keyword>
<reference evidence="2 5" key="1">
    <citation type="submission" date="2023-02" db="EMBL/GenBank/DDBJ databases">
        <title>Pathogen: clinical or host-associated sample.</title>
        <authorList>
            <person name="Hergert J."/>
            <person name="Casey R."/>
            <person name="Wagner J."/>
            <person name="Young E.L."/>
            <person name="Oakeson K.F."/>
        </authorList>
    </citation>
    <scope>NUCLEOTIDE SEQUENCE</scope>
    <source>
        <strain evidence="3 5">2022CK-00829</strain>
        <strain evidence="2">2022CK-00830</strain>
    </source>
</reference>
<gene>
    <name evidence="2" type="ORF">PUW23_06100</name>
    <name evidence="3" type="ORF">PUW25_05635</name>
</gene>
<dbReference type="Proteomes" id="UP001220962">
    <property type="component" value="Chromosome"/>
</dbReference>
<organism evidence="2 4">
    <name type="scientific">Paenibacillus urinalis</name>
    <dbReference type="NCBI Taxonomy" id="521520"/>
    <lineage>
        <taxon>Bacteria</taxon>
        <taxon>Bacillati</taxon>
        <taxon>Bacillota</taxon>
        <taxon>Bacilli</taxon>
        <taxon>Bacillales</taxon>
        <taxon>Paenibacillaceae</taxon>
        <taxon>Paenibacillus</taxon>
    </lineage>
</organism>
<proteinExistence type="predicted"/>
<dbReference type="EMBL" id="CP118108">
    <property type="protein sequence ID" value="WDI03452.1"/>
    <property type="molecule type" value="Genomic_DNA"/>
</dbReference>